<keyword evidence="1" id="KW-1133">Transmembrane helix</keyword>
<dbReference type="InterPro" id="IPR050879">
    <property type="entry name" value="Acyltransferase_3"/>
</dbReference>
<dbReference type="RefSeq" id="WP_080841864.1">
    <property type="nucleotide sequence ID" value="NZ_LT009723.1"/>
</dbReference>
<keyword evidence="4" id="KW-1185">Reference proteome</keyword>
<feature type="transmembrane region" description="Helical" evidence="1">
    <location>
        <begin position="149"/>
        <end position="169"/>
    </location>
</feature>
<feature type="transmembrane region" description="Helical" evidence="1">
    <location>
        <begin position="45"/>
        <end position="65"/>
    </location>
</feature>
<feature type="transmembrane region" description="Helical" evidence="1">
    <location>
        <begin position="278"/>
        <end position="297"/>
    </location>
</feature>
<dbReference type="GO" id="GO:0016020">
    <property type="term" value="C:membrane"/>
    <property type="evidence" value="ECO:0007669"/>
    <property type="project" value="TreeGrafter"/>
</dbReference>
<keyword evidence="1" id="KW-0472">Membrane</keyword>
<evidence type="ECO:0000256" key="1">
    <source>
        <dbReference type="SAM" id="Phobius"/>
    </source>
</evidence>
<evidence type="ECO:0000313" key="3">
    <source>
        <dbReference type="EMBL" id="CUX30969.1"/>
    </source>
</evidence>
<dbReference type="GO" id="GO:0000271">
    <property type="term" value="P:polysaccharide biosynthetic process"/>
    <property type="evidence" value="ECO:0007669"/>
    <property type="project" value="TreeGrafter"/>
</dbReference>
<keyword evidence="3" id="KW-0808">Transferase</keyword>
<feature type="transmembrane region" description="Helical" evidence="1">
    <location>
        <begin position="176"/>
        <end position="194"/>
    </location>
</feature>
<dbReference type="AlphaFoldDB" id="A0A1S7Q4T7"/>
<evidence type="ECO:0000259" key="2">
    <source>
        <dbReference type="Pfam" id="PF01757"/>
    </source>
</evidence>
<dbReference type="GO" id="GO:0016747">
    <property type="term" value="F:acyltransferase activity, transferring groups other than amino-acyl groups"/>
    <property type="evidence" value="ECO:0007669"/>
    <property type="project" value="InterPro"/>
</dbReference>
<feature type="transmembrane region" description="Helical" evidence="1">
    <location>
        <begin position="252"/>
        <end position="271"/>
    </location>
</feature>
<gene>
    <name evidence="3" type="ORF">AGR3A_Cc40052</name>
</gene>
<accession>A0A1S7Q4T7</accession>
<dbReference type="Pfam" id="PF01757">
    <property type="entry name" value="Acyl_transf_3"/>
    <property type="match status" value="1"/>
</dbReference>
<sequence length="333" mass="36864">MRENLNNLKPLRLICALSVVFAHSFSVVSGNYLDEPFQKSTGYSIGDYAVIVFFAISGIVIPLSLERNPDMLRFWARRMLRIFPALIVCVAAVAFALGPAVSTLSVDAYFADPRFVKYLFGASSLLATSQGLPGVYETLPDAEQVNVPLWTLKYEILAYFFAAIIFGTIRADPMKRLIFMALLLMVFLSNFIWLEVSSKLFNAQVFLTSFFGAAIFYGLIKKCRTAALGAILSGLFVILLIGTPAWLPAISIVLALATLAIAYAPPIPVLTNDRFGDYSYGLYVFAYPIQQLIVLMYPQIGVLFHFTASLLICVPLAYCSWHILESRAASLVR</sequence>
<dbReference type="Proteomes" id="UP000191988">
    <property type="component" value="Unassembled WGS sequence"/>
</dbReference>
<reference evidence="4" key="1">
    <citation type="submission" date="2016-01" db="EMBL/GenBank/DDBJ databases">
        <authorList>
            <person name="Regsiter A."/>
            <person name="william w."/>
        </authorList>
    </citation>
    <scope>NUCLEOTIDE SEQUENCE [LARGE SCALE GENOMIC DNA]</scope>
    <source>
        <strain evidence="4">CFBP 6623</strain>
    </source>
</reference>
<dbReference type="InterPro" id="IPR002656">
    <property type="entry name" value="Acyl_transf_3_dom"/>
</dbReference>
<dbReference type="PANTHER" id="PTHR23028">
    <property type="entry name" value="ACETYLTRANSFERASE"/>
    <property type="match status" value="1"/>
</dbReference>
<feature type="transmembrane region" description="Helical" evidence="1">
    <location>
        <begin position="12"/>
        <end position="33"/>
    </location>
</feature>
<keyword evidence="3" id="KW-0012">Acyltransferase</keyword>
<organism evidence="3 4">
    <name type="scientific">Agrobacterium tomkonis CFBP 6623</name>
    <dbReference type="NCBI Taxonomy" id="1183432"/>
    <lineage>
        <taxon>Bacteria</taxon>
        <taxon>Pseudomonadati</taxon>
        <taxon>Pseudomonadota</taxon>
        <taxon>Alphaproteobacteria</taxon>
        <taxon>Hyphomicrobiales</taxon>
        <taxon>Rhizobiaceae</taxon>
        <taxon>Rhizobium/Agrobacterium group</taxon>
        <taxon>Agrobacterium</taxon>
        <taxon>Agrobacterium tumefaciens complex</taxon>
    </lineage>
</organism>
<dbReference type="PANTHER" id="PTHR23028:SF53">
    <property type="entry name" value="ACYL_TRANSF_3 DOMAIN-CONTAINING PROTEIN"/>
    <property type="match status" value="1"/>
</dbReference>
<feature type="transmembrane region" description="Helical" evidence="1">
    <location>
        <begin position="227"/>
        <end position="246"/>
    </location>
</feature>
<name>A0A1S7Q4T7_9HYPH</name>
<dbReference type="EC" id="2.3.1.-" evidence="3"/>
<feature type="transmembrane region" description="Helical" evidence="1">
    <location>
        <begin position="85"/>
        <end position="110"/>
    </location>
</feature>
<feature type="domain" description="Acyltransferase 3" evidence="2">
    <location>
        <begin position="11"/>
        <end position="319"/>
    </location>
</feature>
<feature type="transmembrane region" description="Helical" evidence="1">
    <location>
        <begin position="303"/>
        <end position="324"/>
    </location>
</feature>
<keyword evidence="1" id="KW-0812">Transmembrane</keyword>
<dbReference type="EMBL" id="FBWK01000034">
    <property type="protein sequence ID" value="CUX30969.1"/>
    <property type="molecule type" value="Genomic_DNA"/>
</dbReference>
<feature type="transmembrane region" description="Helical" evidence="1">
    <location>
        <begin position="200"/>
        <end position="220"/>
    </location>
</feature>
<proteinExistence type="predicted"/>
<evidence type="ECO:0000313" key="4">
    <source>
        <dbReference type="Proteomes" id="UP000191988"/>
    </source>
</evidence>
<protein>
    <submittedName>
        <fullName evidence="3">Putative Acyltransferase family protein</fullName>
        <ecNumber evidence="3">2.3.1.-</ecNumber>
    </submittedName>
</protein>